<evidence type="ECO:0000256" key="9">
    <source>
        <dbReference type="ARBA" id="ARBA00023136"/>
    </source>
</evidence>
<evidence type="ECO:0000256" key="10">
    <source>
        <dbReference type="ARBA" id="ARBA00030772"/>
    </source>
</evidence>
<dbReference type="EMBL" id="JAYMYJ010000043">
    <property type="protein sequence ID" value="MEB4590458.1"/>
    <property type="molecule type" value="Genomic_DNA"/>
</dbReference>
<dbReference type="Pfam" id="PF01203">
    <property type="entry name" value="T2SSN"/>
    <property type="match status" value="1"/>
</dbReference>
<keyword evidence="12" id="KW-1185">Reference proteome</keyword>
<evidence type="ECO:0000256" key="2">
    <source>
        <dbReference type="ARBA" id="ARBA00007208"/>
    </source>
</evidence>
<evidence type="ECO:0000256" key="7">
    <source>
        <dbReference type="ARBA" id="ARBA00022692"/>
    </source>
</evidence>
<evidence type="ECO:0000313" key="12">
    <source>
        <dbReference type="Proteomes" id="UP001308005"/>
    </source>
</evidence>
<comment type="similarity">
    <text evidence="2">Belongs to the GSP N family.</text>
</comment>
<dbReference type="Proteomes" id="UP001308005">
    <property type="component" value="Unassembled WGS sequence"/>
</dbReference>
<accession>A0ABU6CUH3</accession>
<evidence type="ECO:0000256" key="8">
    <source>
        <dbReference type="ARBA" id="ARBA00022927"/>
    </source>
</evidence>
<evidence type="ECO:0000313" key="11">
    <source>
        <dbReference type="EMBL" id="MEB4590458.1"/>
    </source>
</evidence>
<keyword evidence="5" id="KW-1003">Cell membrane</keyword>
<sequence length="256" mass="27241">MKIRTLIFAGVGSFLLASFGQLPANLVLSKLPADAPVQLQGITGTLWQGGAETLRSQGTQINHLQWDLRLSPLLKGHLAAALRGKMAQGGKFDGICNINLAGAIRCAPLNLSDVPAQALAPYLQRFMVPPLSGTFQASLNNLEWDRQTLPHLSGHGEWREAGIQLAPQRFGTYSAILNAGADNAQQITLASAPDAAFTLDGAVTVQQNGHYQSQITLKPGNSIDDGTKQILTSFIGRPQADGGYLIQEQGQLPGIN</sequence>
<name>A0ABU6CUH3_9GAMM</name>
<evidence type="ECO:0000256" key="5">
    <source>
        <dbReference type="ARBA" id="ARBA00022475"/>
    </source>
</evidence>
<gene>
    <name evidence="11" type="ORF">VSS37_05665</name>
</gene>
<comment type="subcellular location">
    <subcellularLocation>
        <location evidence="1">Cell inner membrane</location>
    </subcellularLocation>
</comment>
<keyword evidence="9" id="KW-0472">Membrane</keyword>
<reference evidence="12" key="1">
    <citation type="submission" date="2023-07" db="EMBL/GenBank/DDBJ databases">
        <title>The carbon used by Thiothrix.</title>
        <authorList>
            <person name="Chen L."/>
        </authorList>
    </citation>
    <scope>NUCLEOTIDE SEQUENCE [LARGE SCALE GENOMIC DNA]</scope>
</reference>
<keyword evidence="6" id="KW-0997">Cell inner membrane</keyword>
<evidence type="ECO:0000256" key="1">
    <source>
        <dbReference type="ARBA" id="ARBA00004533"/>
    </source>
</evidence>
<evidence type="ECO:0000256" key="6">
    <source>
        <dbReference type="ARBA" id="ARBA00022519"/>
    </source>
</evidence>
<keyword evidence="7" id="KW-0812">Transmembrane</keyword>
<protein>
    <recommendedName>
        <fullName evidence="3">Type II secretion system protein N</fullName>
    </recommendedName>
    <alternativeName>
        <fullName evidence="10">General secretion pathway protein N</fullName>
    </alternativeName>
</protein>
<dbReference type="InterPro" id="IPR022792">
    <property type="entry name" value="T2SS_protein-GspN"/>
</dbReference>
<evidence type="ECO:0000256" key="4">
    <source>
        <dbReference type="ARBA" id="ARBA00022448"/>
    </source>
</evidence>
<keyword evidence="8" id="KW-0653">Protein transport</keyword>
<keyword evidence="4" id="KW-0813">Transport</keyword>
<organism evidence="11 12">
    <name type="scientific">Candidatus Thiothrix phosphatis</name>
    <dbReference type="NCBI Taxonomy" id="3112415"/>
    <lineage>
        <taxon>Bacteria</taxon>
        <taxon>Pseudomonadati</taxon>
        <taxon>Pseudomonadota</taxon>
        <taxon>Gammaproteobacteria</taxon>
        <taxon>Thiotrichales</taxon>
        <taxon>Thiotrichaceae</taxon>
        <taxon>Thiothrix</taxon>
    </lineage>
</organism>
<comment type="caution">
    <text evidence="11">The sequence shown here is derived from an EMBL/GenBank/DDBJ whole genome shotgun (WGS) entry which is preliminary data.</text>
</comment>
<dbReference type="RefSeq" id="WP_324693778.1">
    <property type="nucleotide sequence ID" value="NZ_JAYMYJ010000043.1"/>
</dbReference>
<proteinExistence type="inferred from homology"/>
<evidence type="ECO:0000256" key="3">
    <source>
        <dbReference type="ARBA" id="ARBA00021563"/>
    </source>
</evidence>
<reference evidence="11 12" key="2">
    <citation type="submission" date="2024-01" db="EMBL/GenBank/DDBJ databases">
        <authorList>
            <person name="Xie X."/>
        </authorList>
    </citation>
    <scope>NUCLEOTIDE SEQUENCE [LARGE SCALE GENOMIC DNA]</scope>
    <source>
        <strain evidence="11">SCUT-1</strain>
    </source>
</reference>